<evidence type="ECO:0000256" key="10">
    <source>
        <dbReference type="ARBA" id="ARBA00023136"/>
    </source>
</evidence>
<dbReference type="GO" id="GO:0008559">
    <property type="term" value="F:ABC-type xenobiotic transporter activity"/>
    <property type="evidence" value="ECO:0007669"/>
    <property type="project" value="UniProtKB-EC"/>
</dbReference>
<feature type="transmembrane region" description="Helical" evidence="13">
    <location>
        <begin position="275"/>
        <end position="299"/>
    </location>
</feature>
<dbReference type="GO" id="GO:0016887">
    <property type="term" value="F:ATP hydrolysis activity"/>
    <property type="evidence" value="ECO:0007669"/>
    <property type="project" value="InterPro"/>
</dbReference>
<dbReference type="SUPFAM" id="SSF52540">
    <property type="entry name" value="P-loop containing nucleoside triphosphate hydrolases"/>
    <property type="match status" value="1"/>
</dbReference>
<dbReference type="InterPro" id="IPR036640">
    <property type="entry name" value="ABC1_TM_sf"/>
</dbReference>
<feature type="transmembrane region" description="Helical" evidence="13">
    <location>
        <begin position="241"/>
        <end position="263"/>
    </location>
</feature>
<evidence type="ECO:0000259" key="14">
    <source>
        <dbReference type="PROSITE" id="PS50893"/>
    </source>
</evidence>
<evidence type="ECO:0000256" key="7">
    <source>
        <dbReference type="ARBA" id="ARBA00022741"/>
    </source>
</evidence>
<name>A0A832G1G1_9BACT</name>
<dbReference type="InterPro" id="IPR017871">
    <property type="entry name" value="ABC_transporter-like_CS"/>
</dbReference>
<evidence type="ECO:0000256" key="13">
    <source>
        <dbReference type="SAM" id="Phobius"/>
    </source>
</evidence>
<keyword evidence="5" id="KW-1003">Cell membrane</keyword>
<accession>A0A832G1G1</accession>
<evidence type="ECO:0000256" key="9">
    <source>
        <dbReference type="ARBA" id="ARBA00022989"/>
    </source>
</evidence>
<evidence type="ECO:0000256" key="6">
    <source>
        <dbReference type="ARBA" id="ARBA00022692"/>
    </source>
</evidence>
<dbReference type="Pfam" id="PF00664">
    <property type="entry name" value="ABC_membrane"/>
    <property type="match status" value="1"/>
</dbReference>
<evidence type="ECO:0000256" key="12">
    <source>
        <dbReference type="ARBA" id="ARBA00074518"/>
    </source>
</evidence>
<gene>
    <name evidence="16" type="ORF">ENS56_08315</name>
</gene>
<keyword evidence="6 13" id="KW-0812">Transmembrane</keyword>
<dbReference type="FunFam" id="1.20.1560.10:FF:000011">
    <property type="entry name" value="Multidrug ABC transporter ATP-binding protein"/>
    <property type="match status" value="1"/>
</dbReference>
<evidence type="ECO:0000313" key="16">
    <source>
        <dbReference type="EMBL" id="HGT48024.1"/>
    </source>
</evidence>
<feature type="domain" description="ABC transmembrane type-1" evidence="15">
    <location>
        <begin position="19"/>
        <end position="301"/>
    </location>
</feature>
<dbReference type="InterPro" id="IPR039421">
    <property type="entry name" value="Type_1_exporter"/>
</dbReference>
<feature type="transmembrane region" description="Helical" evidence="13">
    <location>
        <begin position="133"/>
        <end position="152"/>
    </location>
</feature>
<feature type="domain" description="ABC transporter" evidence="14">
    <location>
        <begin position="336"/>
        <end position="571"/>
    </location>
</feature>
<evidence type="ECO:0000256" key="8">
    <source>
        <dbReference type="ARBA" id="ARBA00022840"/>
    </source>
</evidence>
<dbReference type="PANTHER" id="PTHR43394:SF1">
    <property type="entry name" value="ATP-BINDING CASSETTE SUB-FAMILY B MEMBER 10, MITOCHONDRIAL"/>
    <property type="match status" value="1"/>
</dbReference>
<dbReference type="InterPro" id="IPR027417">
    <property type="entry name" value="P-loop_NTPase"/>
</dbReference>
<comment type="caution">
    <text evidence="16">The sequence shown here is derived from an EMBL/GenBank/DDBJ whole genome shotgun (WGS) entry which is preliminary data.</text>
</comment>
<dbReference type="InterPro" id="IPR011527">
    <property type="entry name" value="ABC1_TM_dom"/>
</dbReference>
<dbReference type="Pfam" id="PF00005">
    <property type="entry name" value="ABC_tran"/>
    <property type="match status" value="1"/>
</dbReference>
<dbReference type="SMART" id="SM00382">
    <property type="entry name" value="AAA"/>
    <property type="match status" value="1"/>
</dbReference>
<comment type="similarity">
    <text evidence="2">Belongs to the ABC transporter superfamily. Drug exporter-2 (TC 3.A.1.117) family.</text>
</comment>
<dbReference type="PANTHER" id="PTHR43394">
    <property type="entry name" value="ATP-DEPENDENT PERMEASE MDL1, MITOCHONDRIAL"/>
    <property type="match status" value="1"/>
</dbReference>
<evidence type="ECO:0000259" key="15">
    <source>
        <dbReference type="PROSITE" id="PS50929"/>
    </source>
</evidence>
<comment type="catalytic activity">
    <reaction evidence="11">
        <text>ATP + H2O + xenobioticSide 1 = ADP + phosphate + xenobioticSide 2.</text>
        <dbReference type="EC" id="7.6.2.2"/>
    </reaction>
</comment>
<evidence type="ECO:0000256" key="11">
    <source>
        <dbReference type="ARBA" id="ARBA00034018"/>
    </source>
</evidence>
<organism evidence="16">
    <name type="scientific">Ignavibacterium album</name>
    <dbReference type="NCBI Taxonomy" id="591197"/>
    <lineage>
        <taxon>Bacteria</taxon>
        <taxon>Pseudomonadati</taxon>
        <taxon>Ignavibacteriota</taxon>
        <taxon>Ignavibacteria</taxon>
        <taxon>Ignavibacteriales</taxon>
        <taxon>Ignavibacteriaceae</taxon>
        <taxon>Ignavibacterium</taxon>
    </lineage>
</organism>
<dbReference type="Gene3D" id="3.40.50.300">
    <property type="entry name" value="P-loop containing nucleotide triphosphate hydrolases"/>
    <property type="match status" value="1"/>
</dbReference>
<dbReference type="InterPro" id="IPR003593">
    <property type="entry name" value="AAA+_ATPase"/>
</dbReference>
<evidence type="ECO:0000256" key="2">
    <source>
        <dbReference type="ARBA" id="ARBA00006526"/>
    </source>
</evidence>
<reference evidence="16" key="1">
    <citation type="journal article" date="2020" name="mSystems">
        <title>Genome- and Community-Level Interaction Insights into Carbon Utilization and Element Cycling Functions of Hydrothermarchaeota in Hydrothermal Sediment.</title>
        <authorList>
            <person name="Zhou Z."/>
            <person name="Liu Y."/>
            <person name="Xu W."/>
            <person name="Pan J."/>
            <person name="Luo Z.H."/>
            <person name="Li M."/>
        </authorList>
    </citation>
    <scope>NUCLEOTIDE SEQUENCE [LARGE SCALE GENOMIC DNA]</scope>
    <source>
        <strain evidence="16">SpSt-500</strain>
    </source>
</reference>
<dbReference type="PROSITE" id="PS50929">
    <property type="entry name" value="ABC_TM1F"/>
    <property type="match status" value="1"/>
</dbReference>
<dbReference type="PROSITE" id="PS00211">
    <property type="entry name" value="ABC_TRANSPORTER_1"/>
    <property type="match status" value="1"/>
</dbReference>
<dbReference type="EC" id="7.6.2.2" evidence="3"/>
<dbReference type="GO" id="GO:0005886">
    <property type="term" value="C:plasma membrane"/>
    <property type="evidence" value="ECO:0007669"/>
    <property type="project" value="UniProtKB-SubCell"/>
</dbReference>
<dbReference type="Gene3D" id="1.20.1560.10">
    <property type="entry name" value="ABC transporter type 1, transmembrane domain"/>
    <property type="match status" value="1"/>
</dbReference>
<proteinExistence type="inferred from homology"/>
<protein>
    <recommendedName>
        <fullName evidence="12">Multidrug resistance-like ATP-binding protein MdlA</fullName>
        <ecNumber evidence="3">7.6.2.2</ecNumber>
    </recommendedName>
</protein>
<dbReference type="CDD" id="cd18541">
    <property type="entry name" value="ABC_6TM_TmrB_like"/>
    <property type="match status" value="1"/>
</dbReference>
<evidence type="ECO:0000256" key="1">
    <source>
        <dbReference type="ARBA" id="ARBA00004651"/>
    </source>
</evidence>
<dbReference type="GO" id="GO:0015421">
    <property type="term" value="F:ABC-type oligopeptide transporter activity"/>
    <property type="evidence" value="ECO:0007669"/>
    <property type="project" value="TreeGrafter"/>
</dbReference>
<sequence length="582" mass="66061">MKNLRTLKKYFLKYQKKLFLGFIFILFSNAGTVYVPILMKDAINQLQQNTTTHTLLFYATLIVLSSLVAGIFRFLIRQSIIVVSREIEFDLRNDFWSHIQKLPLRYFQNNSTGNIMSHATNDINAVRNFIGPAVMYSIDTGIRLLIVVAIMISLDWQLTLFALVPLPVLSYGVYRIMKLIHEKYTKIQEAFSVLTTVAQENFSGIRVIKSYVREANEIQKWKNLSKDYLNKNMNLVRIQAWIMPILLIITGISIIIVIWIGGAKVISGTMNLGEITAFIVYLGILIWPVIAFGWVTNIVQQAEASMKRLNKIFAEPYEIDDSEQTDYSIKEIKGEIEFRNVSFRYSDVLPNVLNNINLKIPIGSTLAIIGHTGSGKTTMINLIPRLYDTTEGEVLIDGVNVKKIPLDILRKNIGLVPQESFLFSDTIFNNIGYGLREVSKEKVIEVSKIAQFDKDVETFPQGYETIVGERGITFSGGQKQRACLARALAIEPNILILDDSFSAVDTHTEEEILKNLKKYMKNRTSIIISHRISTVKDADNIIVLHEGKIAEQGTHDELVALGGIYADLHFKQLLEKELEELN</sequence>
<feature type="transmembrane region" description="Helical" evidence="13">
    <location>
        <begin position="55"/>
        <end position="76"/>
    </location>
</feature>
<dbReference type="AlphaFoldDB" id="A0A832G1G1"/>
<dbReference type="SUPFAM" id="SSF90123">
    <property type="entry name" value="ABC transporter transmembrane region"/>
    <property type="match status" value="1"/>
</dbReference>
<dbReference type="FunFam" id="3.40.50.300:FF:000221">
    <property type="entry name" value="Multidrug ABC transporter ATP-binding protein"/>
    <property type="match status" value="1"/>
</dbReference>
<comment type="subcellular location">
    <subcellularLocation>
        <location evidence="1">Cell membrane</location>
        <topology evidence="1">Multi-pass membrane protein</topology>
    </subcellularLocation>
</comment>
<dbReference type="EMBL" id="DSVI01000010">
    <property type="protein sequence ID" value="HGT48024.1"/>
    <property type="molecule type" value="Genomic_DNA"/>
</dbReference>
<evidence type="ECO:0000256" key="5">
    <source>
        <dbReference type="ARBA" id="ARBA00022475"/>
    </source>
</evidence>
<keyword evidence="7" id="KW-0547">Nucleotide-binding</keyword>
<evidence type="ECO:0000256" key="3">
    <source>
        <dbReference type="ARBA" id="ARBA00012191"/>
    </source>
</evidence>
<dbReference type="InterPro" id="IPR003439">
    <property type="entry name" value="ABC_transporter-like_ATP-bd"/>
</dbReference>
<feature type="transmembrane region" description="Helical" evidence="13">
    <location>
        <begin position="158"/>
        <end position="177"/>
    </location>
</feature>
<feature type="transmembrane region" description="Helical" evidence="13">
    <location>
        <begin position="18"/>
        <end position="35"/>
    </location>
</feature>
<keyword evidence="4" id="KW-0813">Transport</keyword>
<evidence type="ECO:0000256" key="4">
    <source>
        <dbReference type="ARBA" id="ARBA00022448"/>
    </source>
</evidence>
<keyword evidence="8 16" id="KW-0067">ATP-binding</keyword>
<keyword evidence="10 13" id="KW-0472">Membrane</keyword>
<dbReference type="GO" id="GO:0005524">
    <property type="term" value="F:ATP binding"/>
    <property type="evidence" value="ECO:0007669"/>
    <property type="project" value="UniProtKB-KW"/>
</dbReference>
<keyword evidence="9 13" id="KW-1133">Transmembrane helix</keyword>
<dbReference type="PROSITE" id="PS50893">
    <property type="entry name" value="ABC_TRANSPORTER_2"/>
    <property type="match status" value="1"/>
</dbReference>